<dbReference type="PANTHER" id="PTHR43391">
    <property type="entry name" value="RETINOL DEHYDROGENASE-RELATED"/>
    <property type="match status" value="1"/>
</dbReference>
<dbReference type="SUPFAM" id="SSF51735">
    <property type="entry name" value="NAD(P)-binding Rossmann-fold domains"/>
    <property type="match status" value="1"/>
</dbReference>
<dbReference type="GO" id="GO:0016491">
    <property type="term" value="F:oxidoreductase activity"/>
    <property type="evidence" value="ECO:0007669"/>
    <property type="project" value="UniProtKB-KW"/>
</dbReference>
<dbReference type="NCBIfam" id="NF005878">
    <property type="entry name" value="PRK07825.1"/>
    <property type="match status" value="1"/>
</dbReference>
<organism evidence="6 7">
    <name type="scientific">Gordonia phthalatica</name>
    <dbReference type="NCBI Taxonomy" id="1136941"/>
    <lineage>
        <taxon>Bacteria</taxon>
        <taxon>Bacillati</taxon>
        <taxon>Actinomycetota</taxon>
        <taxon>Actinomycetes</taxon>
        <taxon>Mycobacteriales</taxon>
        <taxon>Gordoniaceae</taxon>
        <taxon>Gordonia</taxon>
    </lineage>
</organism>
<dbReference type="EMBL" id="CP011853">
    <property type="protein sequence ID" value="ALG86868.1"/>
    <property type="molecule type" value="Genomic_DNA"/>
</dbReference>
<evidence type="ECO:0000256" key="3">
    <source>
        <dbReference type="ARBA" id="ARBA00023002"/>
    </source>
</evidence>
<proteinExistence type="inferred from homology"/>
<dbReference type="PRINTS" id="PR00080">
    <property type="entry name" value="SDRFAMILY"/>
</dbReference>
<evidence type="ECO:0000313" key="7">
    <source>
        <dbReference type="Proteomes" id="UP000063789"/>
    </source>
</evidence>
<dbReference type="AlphaFoldDB" id="A0A0N9NM24"/>
<dbReference type="InterPro" id="IPR036291">
    <property type="entry name" value="NAD(P)-bd_dom_sf"/>
</dbReference>
<reference evidence="7" key="1">
    <citation type="submission" date="2015-06" db="EMBL/GenBank/DDBJ databases">
        <title>Complete genome sequence and metabolic analysis of phthalate degradation pathway in Gordonia sp. QH-11.</title>
        <authorList>
            <person name="Jin D."/>
            <person name="Kong X."/>
            <person name="Bai Z."/>
        </authorList>
    </citation>
    <scope>NUCLEOTIDE SEQUENCE [LARGE SCALE GENOMIC DNA]</scope>
    <source>
        <strain evidence="7">QH-11</strain>
    </source>
</reference>
<dbReference type="PRINTS" id="PR00081">
    <property type="entry name" value="GDHRDH"/>
</dbReference>
<evidence type="ECO:0000259" key="5">
    <source>
        <dbReference type="SMART" id="SM00822"/>
    </source>
</evidence>
<dbReference type="InterPro" id="IPR002347">
    <property type="entry name" value="SDR_fam"/>
</dbReference>
<dbReference type="PATRIC" id="fig|1136941.3.peg.2610"/>
<dbReference type="KEGG" id="goq:ACH46_12820"/>
<dbReference type="Gene3D" id="3.40.50.720">
    <property type="entry name" value="NAD(P)-binding Rossmann-like Domain"/>
    <property type="match status" value="1"/>
</dbReference>
<dbReference type="PANTHER" id="PTHR43391:SF14">
    <property type="entry name" value="DEHYDROGENASE_REDUCTASE SDR FAMILY PROTEIN 7-LIKE"/>
    <property type="match status" value="1"/>
</dbReference>
<evidence type="ECO:0000256" key="2">
    <source>
        <dbReference type="ARBA" id="ARBA00022857"/>
    </source>
</evidence>
<comment type="similarity">
    <text evidence="1 4">Belongs to the short-chain dehydrogenases/reductases (SDR) family.</text>
</comment>
<dbReference type="Pfam" id="PF00106">
    <property type="entry name" value="adh_short"/>
    <property type="match status" value="1"/>
</dbReference>
<feature type="domain" description="Ketoreductase" evidence="5">
    <location>
        <begin position="22"/>
        <end position="201"/>
    </location>
</feature>
<keyword evidence="3" id="KW-0560">Oxidoreductase</keyword>
<dbReference type="CDD" id="cd05233">
    <property type="entry name" value="SDR_c"/>
    <property type="match status" value="1"/>
</dbReference>
<reference evidence="6 7" key="2">
    <citation type="journal article" date="2017" name="Int. J. Syst. Evol. Microbiol.">
        <title>Gordonia phthalatica sp. nov., a di-n-butyl phthalate-degrading bacterium isolated from activated sludge.</title>
        <authorList>
            <person name="Jin D."/>
            <person name="Kong X."/>
            <person name="Jia M."/>
            <person name="Yu X."/>
            <person name="Wang X."/>
            <person name="Zhuang X."/>
            <person name="Deng Y."/>
            <person name="Bai Z."/>
        </authorList>
    </citation>
    <scope>NUCLEOTIDE SEQUENCE [LARGE SCALE GENOMIC DNA]</scope>
    <source>
        <strain evidence="6 7">QH-11</strain>
    </source>
</reference>
<name>A0A0N9NM24_9ACTN</name>
<evidence type="ECO:0000256" key="1">
    <source>
        <dbReference type="ARBA" id="ARBA00006484"/>
    </source>
</evidence>
<dbReference type="STRING" id="1136941.ACH46_12820"/>
<keyword evidence="2" id="KW-0521">NADP</keyword>
<protein>
    <submittedName>
        <fullName evidence="6">Short-chain dehydrogenase</fullName>
    </submittedName>
</protein>
<accession>A0A0N9NM24</accession>
<sequence>MLSALVPGSYARANPRIELDEAVVVITGAGRGIGATAARAFAERGARVWVTDVDADVAEQVAASIGGRSLRLDVTDRDAWRAGVDEVLAAEGRIDFLVNNAGVMPTGPFVDEAAATTDLILDVNVKGVLNGMHAVLPSMVAAGRGHIVNIASMAGVLPLPGMVTYNASKYAAYGASLAARREYDGTGVTVSAILPSAVRTELASGADLGGALPTVDPEDVVRAILRTVRTRAARSSVPGWTLPGWLLADQFVPESVERVARELVNHGQALALDPVGRAAYLTRLGRQTREHAKENADV</sequence>
<gene>
    <name evidence="6" type="ORF">ACH46_12820</name>
</gene>
<dbReference type="InterPro" id="IPR057326">
    <property type="entry name" value="KR_dom"/>
</dbReference>
<dbReference type="SMART" id="SM00822">
    <property type="entry name" value="PKS_KR"/>
    <property type="match status" value="1"/>
</dbReference>
<evidence type="ECO:0000313" key="6">
    <source>
        <dbReference type="EMBL" id="ALG86868.1"/>
    </source>
</evidence>
<dbReference type="Proteomes" id="UP000063789">
    <property type="component" value="Chromosome"/>
</dbReference>
<keyword evidence="7" id="KW-1185">Reference proteome</keyword>
<evidence type="ECO:0000256" key="4">
    <source>
        <dbReference type="RuleBase" id="RU000363"/>
    </source>
</evidence>